<evidence type="ECO:0000313" key="4">
    <source>
        <dbReference type="Proteomes" id="UP001199469"/>
    </source>
</evidence>
<gene>
    <name evidence="3" type="ORF">LQ327_26330</name>
</gene>
<evidence type="ECO:0000256" key="1">
    <source>
        <dbReference type="SAM" id="MobiDB-lite"/>
    </source>
</evidence>
<feature type="transmembrane region" description="Helical" evidence="2">
    <location>
        <begin position="102"/>
        <end position="120"/>
    </location>
</feature>
<evidence type="ECO:0000256" key="2">
    <source>
        <dbReference type="SAM" id="Phobius"/>
    </source>
</evidence>
<reference evidence="3 4" key="1">
    <citation type="submission" date="2021-11" db="EMBL/GenBank/DDBJ databases">
        <title>Draft genome sequence of Actinomycetospora sp. SF1 isolated from the rhizosphere soil.</title>
        <authorList>
            <person name="Duangmal K."/>
            <person name="Chantavorakit T."/>
        </authorList>
    </citation>
    <scope>NUCLEOTIDE SEQUENCE [LARGE SCALE GENOMIC DNA]</scope>
    <source>
        <strain evidence="3 4">TBRC 5722</strain>
    </source>
</reference>
<feature type="compositionally biased region" description="Basic and acidic residues" evidence="1">
    <location>
        <begin position="32"/>
        <end position="41"/>
    </location>
</feature>
<dbReference type="Proteomes" id="UP001199469">
    <property type="component" value="Unassembled WGS sequence"/>
</dbReference>
<feature type="region of interest" description="Disordered" evidence="1">
    <location>
        <begin position="1"/>
        <end position="41"/>
    </location>
</feature>
<proteinExistence type="predicted"/>
<accession>A0ABS8PF78</accession>
<evidence type="ECO:0000313" key="3">
    <source>
        <dbReference type="EMBL" id="MCD2196893.1"/>
    </source>
</evidence>
<comment type="caution">
    <text evidence="3">The sequence shown here is derived from an EMBL/GenBank/DDBJ whole genome shotgun (WGS) entry which is preliminary data.</text>
</comment>
<keyword evidence="2" id="KW-0472">Membrane</keyword>
<organism evidence="3 4">
    <name type="scientific">Actinomycetospora endophytica</name>
    <dbReference type="NCBI Taxonomy" id="2291215"/>
    <lineage>
        <taxon>Bacteria</taxon>
        <taxon>Bacillati</taxon>
        <taxon>Actinomycetota</taxon>
        <taxon>Actinomycetes</taxon>
        <taxon>Pseudonocardiales</taxon>
        <taxon>Pseudonocardiaceae</taxon>
        <taxon>Actinomycetospora</taxon>
    </lineage>
</organism>
<feature type="transmembrane region" description="Helical" evidence="2">
    <location>
        <begin position="77"/>
        <end position="96"/>
    </location>
</feature>
<keyword evidence="2" id="KW-0812">Transmembrane</keyword>
<sequence length="136" mass="14224">MRFSQVSPVSESSAEKVATLAPATKNQSPGRSGDDAAADRSCRSWHLSTQSPCSQGGSRATVDLVARGDDSASSSNYALTYVIVGASLTAIAAGSGRSSPGWLSAILYTLAIALLLVGLIEGVRQQRRVRGEQRDR</sequence>
<keyword evidence="2" id="KW-1133">Transmembrane helix</keyword>
<name>A0ABS8PF78_9PSEU</name>
<feature type="compositionally biased region" description="Polar residues" evidence="1">
    <location>
        <begin position="1"/>
        <end position="12"/>
    </location>
</feature>
<dbReference type="RefSeq" id="WP_230738788.1">
    <property type="nucleotide sequence ID" value="NZ_JAJNDB010000007.1"/>
</dbReference>
<keyword evidence="4" id="KW-1185">Reference proteome</keyword>
<protein>
    <submittedName>
        <fullName evidence="3">Uncharacterized protein</fullName>
    </submittedName>
</protein>
<dbReference type="EMBL" id="JAJNDB010000007">
    <property type="protein sequence ID" value="MCD2196893.1"/>
    <property type="molecule type" value="Genomic_DNA"/>
</dbReference>